<keyword evidence="2" id="KW-0863">Zinc-finger</keyword>
<evidence type="ECO:0000256" key="2">
    <source>
        <dbReference type="ARBA" id="ARBA00022771"/>
    </source>
</evidence>
<keyword evidence="1" id="KW-0479">Metal-binding</keyword>
<feature type="zinc finger region" description="dksA C4-type" evidence="4">
    <location>
        <begin position="54"/>
        <end position="78"/>
    </location>
</feature>
<reference evidence="6 7" key="1">
    <citation type="submission" date="2019-03" db="EMBL/GenBank/DDBJ databases">
        <title>Draft Genome Sequence of Massilia arenosa sp. nov., a Novel Massilia Species Isolated from a Sandy-loam Maize Soil.</title>
        <authorList>
            <person name="Raths R."/>
            <person name="Peta V."/>
            <person name="Bucking H."/>
        </authorList>
    </citation>
    <scope>NUCLEOTIDE SEQUENCE [LARGE SCALE GENOMIC DNA]</scope>
    <source>
        <strain evidence="6 7">MC02</strain>
    </source>
</reference>
<comment type="caution">
    <text evidence="6">The sequence shown here is derived from an EMBL/GenBank/DDBJ whole genome shotgun (WGS) entry which is preliminary data.</text>
</comment>
<dbReference type="Gene3D" id="1.20.120.910">
    <property type="entry name" value="DksA, coiled-coil domain"/>
    <property type="match status" value="1"/>
</dbReference>
<dbReference type="RefSeq" id="WP_135208841.1">
    <property type="nucleotide sequence ID" value="NZ_SPVF01000247.1"/>
</dbReference>
<sequence length="90" mass="9955">MELTKAEDAMNRMSGADILELEVALRNARDSAARRLREIDEALKRIDYGVAGICVDCGGYIQCEQLRADPTTTLCATCRARRQNGRPLPS</sequence>
<accession>A0A4Y9RWV5</accession>
<feature type="domain" description="Zinc finger DksA/TraR C4-type" evidence="5">
    <location>
        <begin position="51"/>
        <end position="83"/>
    </location>
</feature>
<gene>
    <name evidence="6" type="ORF">E4L96_19285</name>
</gene>
<evidence type="ECO:0000259" key="5">
    <source>
        <dbReference type="Pfam" id="PF01258"/>
    </source>
</evidence>
<dbReference type="Pfam" id="PF01258">
    <property type="entry name" value="zf-dskA_traR"/>
    <property type="match status" value="1"/>
</dbReference>
<evidence type="ECO:0000256" key="3">
    <source>
        <dbReference type="ARBA" id="ARBA00022833"/>
    </source>
</evidence>
<evidence type="ECO:0000256" key="4">
    <source>
        <dbReference type="PROSITE-ProRule" id="PRU00510"/>
    </source>
</evidence>
<protein>
    <recommendedName>
        <fullName evidence="5">Zinc finger DksA/TraR C4-type domain-containing protein</fullName>
    </recommendedName>
</protein>
<keyword evidence="7" id="KW-1185">Reference proteome</keyword>
<keyword evidence="3" id="KW-0862">Zinc</keyword>
<dbReference type="EMBL" id="SPVF01000247">
    <property type="protein sequence ID" value="TFW13757.1"/>
    <property type="molecule type" value="Genomic_DNA"/>
</dbReference>
<dbReference type="PANTHER" id="PTHR33823">
    <property type="entry name" value="RNA POLYMERASE-BINDING TRANSCRIPTION FACTOR DKSA-RELATED"/>
    <property type="match status" value="1"/>
</dbReference>
<evidence type="ECO:0000313" key="6">
    <source>
        <dbReference type="EMBL" id="TFW13757.1"/>
    </source>
</evidence>
<organism evidence="6 7">
    <name type="scientific">Zemynaea arenosa</name>
    <dbReference type="NCBI Taxonomy" id="2561931"/>
    <lineage>
        <taxon>Bacteria</taxon>
        <taxon>Pseudomonadati</taxon>
        <taxon>Pseudomonadota</taxon>
        <taxon>Betaproteobacteria</taxon>
        <taxon>Burkholderiales</taxon>
        <taxon>Oxalobacteraceae</taxon>
        <taxon>Telluria group</taxon>
        <taxon>Zemynaea</taxon>
    </lineage>
</organism>
<dbReference type="OrthoDB" id="9811543at2"/>
<evidence type="ECO:0000313" key="7">
    <source>
        <dbReference type="Proteomes" id="UP000298438"/>
    </source>
</evidence>
<proteinExistence type="predicted"/>
<dbReference type="Proteomes" id="UP000298438">
    <property type="component" value="Unassembled WGS sequence"/>
</dbReference>
<name>A0A4Y9RWV5_9BURK</name>
<dbReference type="AlphaFoldDB" id="A0A4Y9RWV5"/>
<dbReference type="InterPro" id="IPR000962">
    <property type="entry name" value="Znf_DskA_TraR"/>
</dbReference>
<dbReference type="PROSITE" id="PS51128">
    <property type="entry name" value="ZF_DKSA_2"/>
    <property type="match status" value="1"/>
</dbReference>
<evidence type="ECO:0000256" key="1">
    <source>
        <dbReference type="ARBA" id="ARBA00022723"/>
    </source>
</evidence>